<evidence type="ECO:0000256" key="2">
    <source>
        <dbReference type="SAM" id="MobiDB-lite"/>
    </source>
</evidence>
<dbReference type="EMBL" id="JAZHXJ010000032">
    <property type="protein sequence ID" value="KAL1880510.1"/>
    <property type="molecule type" value="Genomic_DNA"/>
</dbReference>
<evidence type="ECO:0000313" key="3">
    <source>
        <dbReference type="EMBL" id="KAL1880510.1"/>
    </source>
</evidence>
<reference evidence="3 4" key="1">
    <citation type="journal article" date="2024" name="Commun. Biol.">
        <title>Comparative genomic analysis of thermophilic fungi reveals convergent evolutionary adaptations and gene losses.</title>
        <authorList>
            <person name="Steindorff A.S."/>
            <person name="Aguilar-Pontes M.V."/>
            <person name="Robinson A.J."/>
            <person name="Andreopoulos B."/>
            <person name="LaButti K."/>
            <person name="Kuo A."/>
            <person name="Mondo S."/>
            <person name="Riley R."/>
            <person name="Otillar R."/>
            <person name="Haridas S."/>
            <person name="Lipzen A."/>
            <person name="Grimwood J."/>
            <person name="Schmutz J."/>
            <person name="Clum A."/>
            <person name="Reid I.D."/>
            <person name="Moisan M.C."/>
            <person name="Butler G."/>
            <person name="Nguyen T.T.M."/>
            <person name="Dewar K."/>
            <person name="Conant G."/>
            <person name="Drula E."/>
            <person name="Henrissat B."/>
            <person name="Hansel C."/>
            <person name="Singer S."/>
            <person name="Hutchinson M.I."/>
            <person name="de Vries R.P."/>
            <person name="Natvig D.O."/>
            <person name="Powell A.J."/>
            <person name="Tsang A."/>
            <person name="Grigoriev I.V."/>
        </authorList>
    </citation>
    <scope>NUCLEOTIDE SEQUENCE [LARGE SCALE GENOMIC DNA]</scope>
    <source>
        <strain evidence="3 4">ATCC 24622</strain>
    </source>
</reference>
<sequence>MARNHTQQEDVGQLLNETGKSSILHAEFAQALGELSRGENAAATLERNLAQLEKKLDEILASFETTDSTTVEGSGLPGNGSQPT</sequence>
<proteinExistence type="predicted"/>
<accession>A0ABR3XWW6</accession>
<keyword evidence="4" id="KW-1185">Reference proteome</keyword>
<dbReference type="Proteomes" id="UP001586593">
    <property type="component" value="Unassembled WGS sequence"/>
</dbReference>
<feature type="region of interest" description="Disordered" evidence="2">
    <location>
        <begin position="64"/>
        <end position="84"/>
    </location>
</feature>
<feature type="coiled-coil region" evidence="1">
    <location>
        <begin position="35"/>
        <end position="62"/>
    </location>
</feature>
<protein>
    <submittedName>
        <fullName evidence="3">Uncharacterized protein</fullName>
    </submittedName>
</protein>
<organism evidence="3 4">
    <name type="scientific">Phialemonium thermophilum</name>
    <dbReference type="NCBI Taxonomy" id="223376"/>
    <lineage>
        <taxon>Eukaryota</taxon>
        <taxon>Fungi</taxon>
        <taxon>Dikarya</taxon>
        <taxon>Ascomycota</taxon>
        <taxon>Pezizomycotina</taxon>
        <taxon>Sordariomycetes</taxon>
        <taxon>Sordariomycetidae</taxon>
        <taxon>Cephalothecales</taxon>
        <taxon>Cephalothecaceae</taxon>
        <taxon>Phialemonium</taxon>
    </lineage>
</organism>
<comment type="caution">
    <text evidence="3">The sequence shown here is derived from an EMBL/GenBank/DDBJ whole genome shotgun (WGS) entry which is preliminary data.</text>
</comment>
<keyword evidence="1" id="KW-0175">Coiled coil</keyword>
<evidence type="ECO:0000256" key="1">
    <source>
        <dbReference type="SAM" id="Coils"/>
    </source>
</evidence>
<gene>
    <name evidence="3" type="ORF">VTK73DRAFT_5710</name>
</gene>
<name>A0ABR3XWW6_9PEZI</name>
<evidence type="ECO:0000313" key="4">
    <source>
        <dbReference type="Proteomes" id="UP001586593"/>
    </source>
</evidence>